<evidence type="ECO:0000313" key="5">
    <source>
        <dbReference type="Proteomes" id="UP000239406"/>
    </source>
</evidence>
<dbReference type="GO" id="GO:0005886">
    <property type="term" value="C:plasma membrane"/>
    <property type="evidence" value="ECO:0007669"/>
    <property type="project" value="TreeGrafter"/>
</dbReference>
<dbReference type="SMART" id="SM00267">
    <property type="entry name" value="GGDEF"/>
    <property type="match status" value="1"/>
</dbReference>
<proteinExistence type="predicted"/>
<evidence type="ECO:0000256" key="2">
    <source>
        <dbReference type="ARBA" id="ARBA00034247"/>
    </source>
</evidence>
<evidence type="ECO:0000256" key="1">
    <source>
        <dbReference type="ARBA" id="ARBA00012528"/>
    </source>
</evidence>
<evidence type="ECO:0000313" key="4">
    <source>
        <dbReference type="EMBL" id="PPE69226.1"/>
    </source>
</evidence>
<dbReference type="Pfam" id="PF00990">
    <property type="entry name" value="GGDEF"/>
    <property type="match status" value="1"/>
</dbReference>
<dbReference type="InterPro" id="IPR000160">
    <property type="entry name" value="GGDEF_dom"/>
</dbReference>
<reference evidence="4 5" key="1">
    <citation type="submission" date="2018-02" db="EMBL/GenBank/DDBJ databases">
        <title>Reclassifiation of [Polyangium] brachysporum DSM 7029 as Guopingzhaonella breviflexa gen. nov., sp. nov., a member of the family Comamonadaceae.</title>
        <authorList>
            <person name="Tang B."/>
        </authorList>
    </citation>
    <scope>NUCLEOTIDE SEQUENCE [LARGE SCALE GENOMIC DNA]</scope>
    <source>
        <strain evidence="4 5">DSM 15344</strain>
    </source>
</reference>
<dbReference type="EC" id="2.7.7.65" evidence="1"/>
<gene>
    <name evidence="4" type="ORF">C1702_13210</name>
</gene>
<name>A0A2S5T2Q0_9BURK</name>
<dbReference type="InterPro" id="IPR043128">
    <property type="entry name" value="Rev_trsase/Diguanyl_cyclase"/>
</dbReference>
<dbReference type="InterPro" id="IPR050469">
    <property type="entry name" value="Diguanylate_Cyclase"/>
</dbReference>
<dbReference type="PANTHER" id="PTHR45138">
    <property type="entry name" value="REGULATORY COMPONENTS OF SENSORY TRANSDUCTION SYSTEM"/>
    <property type="match status" value="1"/>
</dbReference>
<dbReference type="PROSITE" id="PS50887">
    <property type="entry name" value="GGDEF"/>
    <property type="match status" value="1"/>
</dbReference>
<dbReference type="FunFam" id="3.30.70.270:FF:000001">
    <property type="entry name" value="Diguanylate cyclase domain protein"/>
    <property type="match status" value="1"/>
</dbReference>
<dbReference type="GO" id="GO:0043709">
    <property type="term" value="P:cell adhesion involved in single-species biofilm formation"/>
    <property type="evidence" value="ECO:0007669"/>
    <property type="project" value="TreeGrafter"/>
</dbReference>
<dbReference type="InterPro" id="IPR029787">
    <property type="entry name" value="Nucleotide_cyclase"/>
</dbReference>
<dbReference type="Pfam" id="PF12860">
    <property type="entry name" value="PAS_7"/>
    <property type="match status" value="1"/>
</dbReference>
<sequence length="306" mass="34310">MSAASPPASPPLSPDRLLELIGSARQGVGIFDETDTLVYANCFYRELLHVPEDGRPTWKDILRANHREQSGTRIETQDFDDWLASAASRRGKLPFRAFEADLHDGRWVHVTETTLPNGWMLCVLTDITELGADERTLRQQRDLALRAALSDPLTGLSNRRHMHETLATLHASQQLHPAAIVLLDIDHFKRVNDTLGHDQGDLLLKQFARLLQGEVRQKDLACRWGGEEFLLLLRDTTPAAAEPILDRIFQAVRASAPLPQQPQFRYTCSAGLAFIWPEETVHAALKRADEALYAAKGGGRNRWVTC</sequence>
<organism evidence="4 5">
    <name type="scientific">Caldimonas thermodepolymerans</name>
    <dbReference type="NCBI Taxonomy" id="215580"/>
    <lineage>
        <taxon>Bacteria</taxon>
        <taxon>Pseudomonadati</taxon>
        <taxon>Pseudomonadota</taxon>
        <taxon>Betaproteobacteria</taxon>
        <taxon>Burkholderiales</taxon>
        <taxon>Sphaerotilaceae</taxon>
        <taxon>Caldimonas</taxon>
    </lineage>
</organism>
<keyword evidence="5" id="KW-1185">Reference proteome</keyword>
<comment type="caution">
    <text evidence="4">The sequence shown here is derived from an EMBL/GenBank/DDBJ whole genome shotgun (WGS) entry which is preliminary data.</text>
</comment>
<protein>
    <recommendedName>
        <fullName evidence="1">diguanylate cyclase</fullName>
        <ecNumber evidence="1">2.7.7.65</ecNumber>
    </recommendedName>
</protein>
<dbReference type="Gene3D" id="3.30.70.270">
    <property type="match status" value="1"/>
</dbReference>
<feature type="domain" description="GGDEF" evidence="3">
    <location>
        <begin position="176"/>
        <end position="306"/>
    </location>
</feature>
<dbReference type="NCBIfam" id="TIGR00254">
    <property type="entry name" value="GGDEF"/>
    <property type="match status" value="1"/>
</dbReference>
<dbReference type="EMBL" id="PSNY01000014">
    <property type="protein sequence ID" value="PPE69226.1"/>
    <property type="molecule type" value="Genomic_DNA"/>
</dbReference>
<dbReference type="AlphaFoldDB" id="A0A2S5T2Q0"/>
<accession>A0A2S5T2Q0</accession>
<dbReference type="GO" id="GO:1902201">
    <property type="term" value="P:negative regulation of bacterial-type flagellum-dependent cell motility"/>
    <property type="evidence" value="ECO:0007669"/>
    <property type="project" value="TreeGrafter"/>
</dbReference>
<dbReference type="PANTHER" id="PTHR45138:SF9">
    <property type="entry name" value="DIGUANYLATE CYCLASE DGCM-RELATED"/>
    <property type="match status" value="1"/>
</dbReference>
<dbReference type="Proteomes" id="UP000239406">
    <property type="component" value="Unassembled WGS sequence"/>
</dbReference>
<dbReference type="Gene3D" id="3.30.450.20">
    <property type="entry name" value="PAS domain"/>
    <property type="match status" value="1"/>
</dbReference>
<dbReference type="CDD" id="cd01949">
    <property type="entry name" value="GGDEF"/>
    <property type="match status" value="1"/>
</dbReference>
<comment type="catalytic activity">
    <reaction evidence="2">
        <text>2 GTP = 3',3'-c-di-GMP + 2 diphosphate</text>
        <dbReference type="Rhea" id="RHEA:24898"/>
        <dbReference type="ChEBI" id="CHEBI:33019"/>
        <dbReference type="ChEBI" id="CHEBI:37565"/>
        <dbReference type="ChEBI" id="CHEBI:58805"/>
        <dbReference type="EC" id="2.7.7.65"/>
    </reaction>
</comment>
<dbReference type="GO" id="GO:0052621">
    <property type="term" value="F:diguanylate cyclase activity"/>
    <property type="evidence" value="ECO:0007669"/>
    <property type="project" value="UniProtKB-EC"/>
</dbReference>
<dbReference type="SUPFAM" id="SSF55073">
    <property type="entry name" value="Nucleotide cyclase"/>
    <property type="match status" value="1"/>
</dbReference>
<evidence type="ECO:0000259" key="3">
    <source>
        <dbReference type="PROSITE" id="PS50887"/>
    </source>
</evidence>